<reference evidence="1" key="1">
    <citation type="submission" date="2019-11" db="UniProtKB">
        <authorList>
            <consortium name="WormBaseParasite"/>
        </authorList>
    </citation>
    <scope>IDENTIFICATION</scope>
</reference>
<sequence length="110" mass="12181">MNVYWPDMCADIPALAASCTPQGSGLTLPEVTLSPRRSGNGVVLVVAKLSHKTDAMMLTLVVDRHLTSPQHVVAFWYHANHSRMVDSQLDHFQNAIPYPSTTWSCSRAFK</sequence>
<dbReference type="WBParaSite" id="MCU_009843-RA">
    <property type="protein sequence ID" value="MCU_009843-RA"/>
    <property type="gene ID" value="MCU_009843"/>
</dbReference>
<proteinExistence type="predicted"/>
<protein>
    <submittedName>
        <fullName evidence="1">Secreted protein</fullName>
    </submittedName>
</protein>
<accession>A0A5K3FR26</accession>
<organism evidence="1">
    <name type="scientific">Mesocestoides corti</name>
    <name type="common">Flatworm</name>
    <dbReference type="NCBI Taxonomy" id="53468"/>
    <lineage>
        <taxon>Eukaryota</taxon>
        <taxon>Metazoa</taxon>
        <taxon>Spiralia</taxon>
        <taxon>Lophotrochozoa</taxon>
        <taxon>Platyhelminthes</taxon>
        <taxon>Cestoda</taxon>
        <taxon>Eucestoda</taxon>
        <taxon>Cyclophyllidea</taxon>
        <taxon>Mesocestoididae</taxon>
        <taxon>Mesocestoides</taxon>
    </lineage>
</organism>
<name>A0A5K3FR26_MESCO</name>
<dbReference type="AlphaFoldDB" id="A0A5K3FR26"/>
<evidence type="ECO:0000313" key="1">
    <source>
        <dbReference type="WBParaSite" id="MCU_009843-RA"/>
    </source>
</evidence>